<name>A0AAD5E9Z4_UMBRA</name>
<dbReference type="GeneID" id="75914091"/>
<feature type="coiled-coil region" evidence="9">
    <location>
        <begin position="110"/>
        <end position="137"/>
    </location>
</feature>
<keyword evidence="6" id="KW-0249">Electron transport</keyword>
<evidence type="ECO:0000256" key="2">
    <source>
        <dbReference type="ARBA" id="ARBA00010261"/>
    </source>
</evidence>
<evidence type="ECO:0000256" key="4">
    <source>
        <dbReference type="ARBA" id="ARBA00022660"/>
    </source>
</evidence>
<dbReference type="RefSeq" id="XP_051445090.1">
    <property type="nucleotide sequence ID" value="XM_051588746.1"/>
</dbReference>
<keyword evidence="9" id="KW-0175">Coiled coil</keyword>
<dbReference type="PANTHER" id="PTHR12653:SF0">
    <property type="entry name" value="NADH DEHYDROGENASE [UBIQUINONE] 1 ALPHA SUBCOMPLEX SUBUNIT 5"/>
    <property type="match status" value="1"/>
</dbReference>
<reference evidence="10" key="2">
    <citation type="journal article" date="2022" name="Proc. Natl. Acad. Sci. U.S.A.">
        <title>Diploid-dominant life cycles characterize the early evolution of Fungi.</title>
        <authorList>
            <person name="Amses K.R."/>
            <person name="Simmons D.R."/>
            <person name="Longcore J.E."/>
            <person name="Mondo S.J."/>
            <person name="Seto K."/>
            <person name="Jeronimo G.H."/>
            <person name="Bonds A.E."/>
            <person name="Quandt C.A."/>
            <person name="Davis W.J."/>
            <person name="Chang Y."/>
            <person name="Federici B.A."/>
            <person name="Kuo A."/>
            <person name="LaButti K."/>
            <person name="Pangilinan J."/>
            <person name="Andreopoulos W."/>
            <person name="Tritt A."/>
            <person name="Riley R."/>
            <person name="Hundley H."/>
            <person name="Johnson J."/>
            <person name="Lipzen A."/>
            <person name="Barry K."/>
            <person name="Lang B.F."/>
            <person name="Cuomo C.A."/>
            <person name="Buchler N.E."/>
            <person name="Grigoriev I.V."/>
            <person name="Spatafora J.W."/>
            <person name="Stajich J.E."/>
            <person name="James T.Y."/>
        </authorList>
    </citation>
    <scope>NUCLEOTIDE SEQUENCE</scope>
    <source>
        <strain evidence="10">AG</strain>
    </source>
</reference>
<dbReference type="Proteomes" id="UP001206595">
    <property type="component" value="Unassembled WGS sequence"/>
</dbReference>
<evidence type="ECO:0000313" key="11">
    <source>
        <dbReference type="Proteomes" id="UP001206595"/>
    </source>
</evidence>
<dbReference type="GO" id="GO:0022904">
    <property type="term" value="P:respiratory electron transport chain"/>
    <property type="evidence" value="ECO:0007669"/>
    <property type="project" value="InterPro"/>
</dbReference>
<dbReference type="Pfam" id="PF04716">
    <property type="entry name" value="ETC_C1_NDUFA5"/>
    <property type="match status" value="1"/>
</dbReference>
<dbReference type="InterPro" id="IPR006806">
    <property type="entry name" value="NDUFA5"/>
</dbReference>
<evidence type="ECO:0000256" key="5">
    <source>
        <dbReference type="ARBA" id="ARBA00022792"/>
    </source>
</evidence>
<dbReference type="GO" id="GO:0005743">
    <property type="term" value="C:mitochondrial inner membrane"/>
    <property type="evidence" value="ECO:0007669"/>
    <property type="project" value="UniProtKB-SubCell"/>
</dbReference>
<evidence type="ECO:0000256" key="9">
    <source>
        <dbReference type="SAM" id="Coils"/>
    </source>
</evidence>
<keyword evidence="11" id="KW-1185">Reference proteome</keyword>
<keyword evidence="7" id="KW-0496">Mitochondrion</keyword>
<keyword evidence="4" id="KW-0679">Respiratory chain</keyword>
<comment type="caution">
    <text evidence="10">The sequence shown here is derived from an EMBL/GenBank/DDBJ whole genome shotgun (WGS) entry which is preliminary data.</text>
</comment>
<keyword evidence="5" id="KW-0999">Mitochondrion inner membrane</keyword>
<evidence type="ECO:0000313" key="10">
    <source>
        <dbReference type="EMBL" id="KAI8580086.1"/>
    </source>
</evidence>
<evidence type="ECO:0000256" key="1">
    <source>
        <dbReference type="ARBA" id="ARBA00004443"/>
    </source>
</evidence>
<dbReference type="EMBL" id="MU620915">
    <property type="protein sequence ID" value="KAI8580086.1"/>
    <property type="molecule type" value="Genomic_DNA"/>
</dbReference>
<comment type="subcellular location">
    <subcellularLocation>
        <location evidence="1">Mitochondrion inner membrane</location>
        <topology evidence="1">Peripheral membrane protein</topology>
        <orientation evidence="1">Matrix side</orientation>
    </subcellularLocation>
</comment>
<dbReference type="PANTHER" id="PTHR12653">
    <property type="entry name" value="NADH-UBIQUINONE OXIDOREDUCTASE 13 KD-B SUBUNIT"/>
    <property type="match status" value="1"/>
</dbReference>
<accession>A0AAD5E9Z4</accession>
<comment type="similarity">
    <text evidence="2">Belongs to the complex I NDUFA5 subunit family.</text>
</comment>
<evidence type="ECO:0000256" key="8">
    <source>
        <dbReference type="ARBA" id="ARBA00023136"/>
    </source>
</evidence>
<evidence type="ECO:0000256" key="7">
    <source>
        <dbReference type="ARBA" id="ARBA00023128"/>
    </source>
</evidence>
<proteinExistence type="inferred from homology"/>
<protein>
    <recommendedName>
        <fullName evidence="12">NADH dehydrogenase [ubiquinone] 1 alpha subcomplex subunit 5</fullName>
    </recommendedName>
</protein>
<keyword evidence="3" id="KW-0813">Transport</keyword>
<evidence type="ECO:0000256" key="6">
    <source>
        <dbReference type="ARBA" id="ARBA00022982"/>
    </source>
</evidence>
<gene>
    <name evidence="10" type="ORF">K450DRAFT_239306</name>
</gene>
<reference evidence="10" key="1">
    <citation type="submission" date="2021-06" db="EMBL/GenBank/DDBJ databases">
        <authorList>
            <consortium name="DOE Joint Genome Institute"/>
            <person name="Mondo S.J."/>
            <person name="Amses K.R."/>
            <person name="Simmons D.R."/>
            <person name="Longcore J.E."/>
            <person name="Seto K."/>
            <person name="Alves G.H."/>
            <person name="Bonds A.E."/>
            <person name="Quandt C.A."/>
            <person name="Davis W.J."/>
            <person name="Chang Y."/>
            <person name="Letcher P.M."/>
            <person name="Powell M.J."/>
            <person name="Kuo A."/>
            <person name="Labutti K."/>
            <person name="Pangilinan J."/>
            <person name="Andreopoulos W."/>
            <person name="Tritt A."/>
            <person name="Riley R."/>
            <person name="Hundley H."/>
            <person name="Johnson J."/>
            <person name="Lipzen A."/>
            <person name="Barry K."/>
            <person name="Berbee M.L."/>
            <person name="Buchler N.E."/>
            <person name="Grigoriev I.V."/>
            <person name="Spatafora J.W."/>
            <person name="Stajich J.E."/>
            <person name="James T.Y."/>
        </authorList>
    </citation>
    <scope>NUCLEOTIDE SEQUENCE</scope>
    <source>
        <strain evidence="10">AG</strain>
    </source>
</reference>
<organism evidence="10 11">
    <name type="scientific">Umbelopsis ramanniana AG</name>
    <dbReference type="NCBI Taxonomy" id="1314678"/>
    <lineage>
        <taxon>Eukaryota</taxon>
        <taxon>Fungi</taxon>
        <taxon>Fungi incertae sedis</taxon>
        <taxon>Mucoromycota</taxon>
        <taxon>Mucoromycotina</taxon>
        <taxon>Umbelopsidomycetes</taxon>
        <taxon>Umbelopsidales</taxon>
        <taxon>Umbelopsidaceae</taxon>
        <taxon>Umbelopsis</taxon>
    </lineage>
</organism>
<evidence type="ECO:0008006" key="12">
    <source>
        <dbReference type="Google" id="ProtNLM"/>
    </source>
</evidence>
<evidence type="ECO:0000256" key="3">
    <source>
        <dbReference type="ARBA" id="ARBA00022448"/>
    </source>
</evidence>
<dbReference type="AlphaFoldDB" id="A0AAD5E9Z4"/>
<keyword evidence="8" id="KW-0472">Membrane</keyword>
<sequence length="178" mass="19931">MACSIEAPMSGNEWQAGAKRIKLEFVDVIKIFNKPKNNYRQSGRLLAPSTVNMRFTKSLFQAVTKSTTGLAGIPVHPNPRPHLISTYNATLTAASRLPATAVYRQAVESVTQHRLSVVNATENVNEIEEQLNAGQIEEVILQAEDELKLLAKMEEWKPWENLEVPTPKGQWDYNGTKE</sequence>